<sequence length="129" mass="14573">MSADDRAAAVAALDAATGITPAEVSASTVRPGWTLWHHGDAWVHLPTLRRDAPADVLARYWLRIESGFTGTCRFCDQVAEISLDPEVTPVAWWRLPVTIRLDHDRHCITRFTGTEHRWFIDPEAWKDTP</sequence>
<keyword evidence="2" id="KW-1185">Reference proteome</keyword>
<dbReference type="EMBL" id="BAAANK010000004">
    <property type="protein sequence ID" value="GAA1833353.1"/>
    <property type="molecule type" value="Genomic_DNA"/>
</dbReference>
<accession>A0ABP4Z219</accession>
<gene>
    <name evidence="1" type="ORF">GCM10009750_17100</name>
</gene>
<evidence type="ECO:0000313" key="2">
    <source>
        <dbReference type="Proteomes" id="UP001501746"/>
    </source>
</evidence>
<dbReference type="Proteomes" id="UP001501746">
    <property type="component" value="Unassembled WGS sequence"/>
</dbReference>
<name>A0ABP4Z219_9MICO</name>
<dbReference type="RefSeq" id="WP_157428595.1">
    <property type="nucleotide sequence ID" value="NZ_BAAANK010000004.1"/>
</dbReference>
<evidence type="ECO:0000313" key="1">
    <source>
        <dbReference type="EMBL" id="GAA1833353.1"/>
    </source>
</evidence>
<reference evidence="2" key="1">
    <citation type="journal article" date="2019" name="Int. J. Syst. Evol. Microbiol.">
        <title>The Global Catalogue of Microorganisms (GCM) 10K type strain sequencing project: providing services to taxonomists for standard genome sequencing and annotation.</title>
        <authorList>
            <consortium name="The Broad Institute Genomics Platform"/>
            <consortium name="The Broad Institute Genome Sequencing Center for Infectious Disease"/>
            <person name="Wu L."/>
            <person name="Ma J."/>
        </authorList>
    </citation>
    <scope>NUCLEOTIDE SEQUENCE [LARGE SCALE GENOMIC DNA]</scope>
    <source>
        <strain evidence="2">JCM 14323</strain>
    </source>
</reference>
<organism evidence="1 2">
    <name type="scientific">Agromyces salentinus</name>
    <dbReference type="NCBI Taxonomy" id="269421"/>
    <lineage>
        <taxon>Bacteria</taxon>
        <taxon>Bacillati</taxon>
        <taxon>Actinomycetota</taxon>
        <taxon>Actinomycetes</taxon>
        <taxon>Micrococcales</taxon>
        <taxon>Microbacteriaceae</taxon>
        <taxon>Agromyces</taxon>
    </lineage>
</organism>
<proteinExistence type="predicted"/>
<comment type="caution">
    <text evidence="1">The sequence shown here is derived from an EMBL/GenBank/DDBJ whole genome shotgun (WGS) entry which is preliminary data.</text>
</comment>
<protein>
    <submittedName>
        <fullName evidence="1">Uncharacterized protein</fullName>
    </submittedName>
</protein>